<keyword evidence="14 21" id="KW-1133">Transmembrane helix</keyword>
<dbReference type="SUPFAM" id="SSF52058">
    <property type="entry name" value="L domain-like"/>
    <property type="match status" value="1"/>
</dbReference>
<dbReference type="Pfam" id="PF00560">
    <property type="entry name" value="LRR_1"/>
    <property type="match status" value="6"/>
</dbReference>
<evidence type="ECO:0000256" key="2">
    <source>
        <dbReference type="ARBA" id="ARBA00008684"/>
    </source>
</evidence>
<dbReference type="PROSITE" id="PS00107">
    <property type="entry name" value="PROTEIN_KINASE_ATP"/>
    <property type="match status" value="1"/>
</dbReference>
<keyword evidence="13 20" id="KW-0067">ATP-binding</keyword>
<protein>
    <recommendedName>
        <fullName evidence="3">non-specific serine/threonine protein kinase</fullName>
        <ecNumber evidence="3">2.7.11.1</ecNumber>
    </recommendedName>
</protein>
<evidence type="ECO:0000313" key="24">
    <source>
        <dbReference type="EMBL" id="KAG0591402.1"/>
    </source>
</evidence>
<evidence type="ECO:0000256" key="16">
    <source>
        <dbReference type="ARBA" id="ARBA00023170"/>
    </source>
</evidence>
<dbReference type="FunFam" id="3.80.10.10:FF:000400">
    <property type="entry name" value="Nuclear pore complex protein NUP107"/>
    <property type="match status" value="1"/>
</dbReference>
<evidence type="ECO:0000256" key="6">
    <source>
        <dbReference type="ARBA" id="ARBA00022614"/>
    </source>
</evidence>
<dbReference type="EMBL" id="CM026421">
    <property type="protein sequence ID" value="KAG0591402.1"/>
    <property type="molecule type" value="Genomic_DNA"/>
</dbReference>
<dbReference type="FunFam" id="3.30.200.20:FF:000309">
    <property type="entry name" value="Leucine-rich repeat receptor protein kinase MSP1"/>
    <property type="match status" value="1"/>
</dbReference>
<keyword evidence="16" id="KW-0675">Receptor</keyword>
<dbReference type="AlphaFoldDB" id="A0A8T0J855"/>
<dbReference type="InterPro" id="IPR050647">
    <property type="entry name" value="Plant_LRR-RLKs"/>
</dbReference>
<dbReference type="SUPFAM" id="SSF52047">
    <property type="entry name" value="RNI-like"/>
    <property type="match status" value="1"/>
</dbReference>
<evidence type="ECO:0000256" key="20">
    <source>
        <dbReference type="PROSITE-ProRule" id="PRU10141"/>
    </source>
</evidence>
<evidence type="ECO:0000256" key="17">
    <source>
        <dbReference type="ARBA" id="ARBA00023180"/>
    </source>
</evidence>
<dbReference type="SUPFAM" id="SSF56112">
    <property type="entry name" value="Protein kinase-like (PK-like)"/>
    <property type="match status" value="1"/>
</dbReference>
<dbReference type="Proteomes" id="UP000822688">
    <property type="component" value="Chromosome 1"/>
</dbReference>
<dbReference type="SMART" id="SM00220">
    <property type="entry name" value="S_TKc"/>
    <property type="match status" value="1"/>
</dbReference>
<dbReference type="InterPro" id="IPR008271">
    <property type="entry name" value="Ser/Thr_kinase_AS"/>
</dbReference>
<keyword evidence="8 21" id="KW-0812">Transmembrane</keyword>
<dbReference type="FunFam" id="3.80.10.10:FF:000383">
    <property type="entry name" value="Leucine-rich repeat receptor protein kinase EMS1"/>
    <property type="match status" value="1"/>
</dbReference>
<dbReference type="PROSITE" id="PS50011">
    <property type="entry name" value="PROTEIN_KINASE_DOM"/>
    <property type="match status" value="1"/>
</dbReference>
<evidence type="ECO:0000256" key="8">
    <source>
        <dbReference type="ARBA" id="ARBA00022692"/>
    </source>
</evidence>
<feature type="binding site" evidence="20">
    <location>
        <position position="858"/>
    </location>
    <ligand>
        <name>ATP</name>
        <dbReference type="ChEBI" id="CHEBI:30616"/>
    </ligand>
</feature>
<reference evidence="24" key="1">
    <citation type="submission" date="2020-06" db="EMBL/GenBank/DDBJ databases">
        <title>WGS assembly of Ceratodon purpureus strain R40.</title>
        <authorList>
            <person name="Carey S.B."/>
            <person name="Jenkins J."/>
            <person name="Shu S."/>
            <person name="Lovell J.T."/>
            <person name="Sreedasyam A."/>
            <person name="Maumus F."/>
            <person name="Tiley G.P."/>
            <person name="Fernandez-Pozo N."/>
            <person name="Barry K."/>
            <person name="Chen C."/>
            <person name="Wang M."/>
            <person name="Lipzen A."/>
            <person name="Daum C."/>
            <person name="Saski C.A."/>
            <person name="Payton A.C."/>
            <person name="Mcbreen J.C."/>
            <person name="Conrad R.E."/>
            <person name="Kollar L.M."/>
            <person name="Olsson S."/>
            <person name="Huttunen S."/>
            <person name="Landis J.B."/>
            <person name="Wickett N.J."/>
            <person name="Johnson M.G."/>
            <person name="Rensing S.A."/>
            <person name="Grimwood J."/>
            <person name="Schmutz J."/>
            <person name="Mcdaniel S.F."/>
        </authorList>
    </citation>
    <scope>NUCLEOTIDE SEQUENCE</scope>
    <source>
        <strain evidence="24">R40</strain>
    </source>
</reference>
<evidence type="ECO:0000256" key="15">
    <source>
        <dbReference type="ARBA" id="ARBA00023136"/>
    </source>
</evidence>
<evidence type="ECO:0000256" key="1">
    <source>
        <dbReference type="ARBA" id="ARBA00004479"/>
    </source>
</evidence>
<dbReference type="InterPro" id="IPR011009">
    <property type="entry name" value="Kinase-like_dom_sf"/>
</dbReference>
<dbReference type="PANTHER" id="PTHR48056">
    <property type="entry name" value="LRR RECEPTOR-LIKE SERINE/THREONINE-PROTEIN KINASE-RELATED"/>
    <property type="match status" value="1"/>
</dbReference>
<dbReference type="InterPro" id="IPR013210">
    <property type="entry name" value="LRR_N_plant-typ"/>
</dbReference>
<dbReference type="FunFam" id="1.10.510.10:FF:000309">
    <property type="entry name" value="Leucine-rich repeat receptor-like protein kinase"/>
    <property type="match status" value="1"/>
</dbReference>
<evidence type="ECO:0000256" key="10">
    <source>
        <dbReference type="ARBA" id="ARBA00022737"/>
    </source>
</evidence>
<dbReference type="PANTHER" id="PTHR48056:SF81">
    <property type="entry name" value="RECEPTOR PROTEIN-TYROSINE KINASE CEPR1"/>
    <property type="match status" value="1"/>
</dbReference>
<dbReference type="FunFam" id="3.80.10.10:FF:000095">
    <property type="entry name" value="LRR receptor-like serine/threonine-protein kinase GSO1"/>
    <property type="match status" value="1"/>
</dbReference>
<dbReference type="GO" id="GO:0099402">
    <property type="term" value="P:plant organ development"/>
    <property type="evidence" value="ECO:0007669"/>
    <property type="project" value="UniProtKB-ARBA"/>
</dbReference>
<evidence type="ECO:0000256" key="4">
    <source>
        <dbReference type="ARBA" id="ARBA00022527"/>
    </source>
</evidence>
<evidence type="ECO:0000256" key="13">
    <source>
        <dbReference type="ARBA" id="ARBA00022840"/>
    </source>
</evidence>
<evidence type="ECO:0000256" key="14">
    <source>
        <dbReference type="ARBA" id="ARBA00022989"/>
    </source>
</evidence>
<keyword evidence="5" id="KW-0597">Phosphoprotein</keyword>
<dbReference type="GO" id="GO:0009653">
    <property type="term" value="P:anatomical structure morphogenesis"/>
    <property type="evidence" value="ECO:0007669"/>
    <property type="project" value="UniProtKB-ARBA"/>
</dbReference>
<keyword evidence="6" id="KW-0433">Leucine-rich repeat</keyword>
<evidence type="ECO:0000256" key="5">
    <source>
        <dbReference type="ARBA" id="ARBA00022553"/>
    </source>
</evidence>
<gene>
    <name evidence="24" type="ORF">KC19_1G173000</name>
</gene>
<dbReference type="SMART" id="SM00369">
    <property type="entry name" value="LRR_TYP"/>
    <property type="match status" value="5"/>
</dbReference>
<evidence type="ECO:0000259" key="23">
    <source>
        <dbReference type="PROSITE" id="PS50011"/>
    </source>
</evidence>
<keyword evidence="25" id="KW-1185">Reference proteome</keyword>
<dbReference type="GO" id="GO:0016020">
    <property type="term" value="C:membrane"/>
    <property type="evidence" value="ECO:0007669"/>
    <property type="project" value="UniProtKB-SubCell"/>
</dbReference>
<evidence type="ECO:0000256" key="11">
    <source>
        <dbReference type="ARBA" id="ARBA00022741"/>
    </source>
</evidence>
<comment type="subcellular location">
    <subcellularLocation>
        <location evidence="1">Membrane</location>
        <topology evidence="1">Single-pass type I membrane protein</topology>
    </subcellularLocation>
</comment>
<evidence type="ECO:0000256" key="12">
    <source>
        <dbReference type="ARBA" id="ARBA00022777"/>
    </source>
</evidence>
<evidence type="ECO:0000256" key="7">
    <source>
        <dbReference type="ARBA" id="ARBA00022679"/>
    </source>
</evidence>
<dbReference type="Gene3D" id="3.80.10.10">
    <property type="entry name" value="Ribonuclease Inhibitor"/>
    <property type="match status" value="5"/>
</dbReference>
<dbReference type="InterPro" id="IPR001611">
    <property type="entry name" value="Leu-rich_rpt"/>
</dbReference>
<name>A0A8T0J855_CERPU</name>
<comment type="catalytic activity">
    <reaction evidence="18">
        <text>L-threonyl-[protein] + ATP = O-phospho-L-threonyl-[protein] + ADP + H(+)</text>
        <dbReference type="Rhea" id="RHEA:46608"/>
        <dbReference type="Rhea" id="RHEA-COMP:11060"/>
        <dbReference type="Rhea" id="RHEA-COMP:11605"/>
        <dbReference type="ChEBI" id="CHEBI:15378"/>
        <dbReference type="ChEBI" id="CHEBI:30013"/>
        <dbReference type="ChEBI" id="CHEBI:30616"/>
        <dbReference type="ChEBI" id="CHEBI:61977"/>
        <dbReference type="ChEBI" id="CHEBI:456216"/>
        <dbReference type="EC" id="2.7.11.1"/>
    </reaction>
</comment>
<feature type="signal peptide" evidence="22">
    <location>
        <begin position="1"/>
        <end position="27"/>
    </location>
</feature>
<dbReference type="Pfam" id="PF00069">
    <property type="entry name" value="Pkinase"/>
    <property type="match status" value="1"/>
</dbReference>
<keyword evidence="4" id="KW-0723">Serine/threonine-protein kinase</keyword>
<keyword evidence="10" id="KW-0677">Repeat</keyword>
<keyword evidence="17" id="KW-0325">Glycoprotein</keyword>
<dbReference type="GO" id="GO:0005524">
    <property type="term" value="F:ATP binding"/>
    <property type="evidence" value="ECO:0007669"/>
    <property type="project" value="UniProtKB-UniRule"/>
</dbReference>
<dbReference type="GO" id="GO:0004674">
    <property type="term" value="F:protein serine/threonine kinase activity"/>
    <property type="evidence" value="ECO:0007669"/>
    <property type="project" value="UniProtKB-KW"/>
</dbReference>
<evidence type="ECO:0000256" key="19">
    <source>
        <dbReference type="ARBA" id="ARBA00048679"/>
    </source>
</evidence>
<sequence>MLPLLFKFIFYGLELFIITLSPGVAAAECLRGRELASLAVSDGDASVSLVRGLQSVSSESGVWLNADQTALRTWASTVLNGTANSKLQQWLSDNSSSPCGWEGVQCGILEGENRIIGINISDFGLSGSMPFGLGRLTGLVTLVVAGNRFNGSIPADIGKCINLELLDLSFNSFSGPLPGEIFTDCQNLKSLSASCNDLEGPVPDQLWSCANIQEIILRKNNFSGELAFGIGRQRRFLRKLDLYSNKFTGLLEDVLDSVGCSNLTYLDLSFNSFHGVIPTSLGSCSHLTYINFQSNLLFGTVPAELAQLQNLTSLGLGRNNITGTLPESFQYSQSLSAIDVSRNLLSGPIPRWLSKMPNLRYFTAHTNNISGPIPLELTQAPRLYHFDVGSNNMSGAIPPELANLKTLRFMRLGRNHFVGSVPSALGNLTDLQGLDLSVNQLSGPLPSSFGNLRSLMWLQMADNQLNGSIPPELTKCRNLLWLNLKSNRLTGEIPRDFFSIGSRVDTGLLVSRQSQDFPPMNFGECSLVQSWIPGDVAPFESMAKNLKHDFCRAQWLDMLTGKRAALGYWQLSNNKFTGPIPVPVPGTSNLSCLLLADNRLSGSIPEGLGGVPLYNIDLTNNNITGSIPDIFEGLARTLQSLHLSYNNLSGPLPKSLNKLSFLWTYNFSYNPELEGPVPDQAAFQNFDPCAFLNDTKLCRKRDATQSRTFRSDMKSCDNTSAGPTAQLDPSLELANQSGFSKHLVLACTLIGVFGAILLFLAVGSMFLLARRYKNCRCFLGRKKQVSFFDVDSSCRLYDASPVNFHVPVESFGSLKALTYSDLVFATDNFSPAKIIGDGGFGMVYKAKLADGTLVAIKKLVQDGAQGDREFRAEMETLGLVKHAHLVPLLGYCCRFREKLLVYKCLSNGSLDDWLYESEERAGTLTWPIRLRIAAGTAQGLSFLHHQCEPLIIHRDMKTSNILLDENFDAYLTDFGLARLMDLQCSHVSTVVAGTPGYVPPEYGETWRATAKGDVYSFGVVMLELASGKRPIGPDFHGMEGGNLVAWVRALLKSRRHTEVYDPIVVRTGDDESIWRFLTLAVSCTSNEARLRPTMLQVTGKLEELKSRYPQNGPIVVDIKKEPAAVV</sequence>
<evidence type="ECO:0000256" key="9">
    <source>
        <dbReference type="ARBA" id="ARBA00022729"/>
    </source>
</evidence>
<feature type="transmembrane region" description="Helical" evidence="21">
    <location>
        <begin position="743"/>
        <end position="769"/>
    </location>
</feature>
<dbReference type="Pfam" id="PF08263">
    <property type="entry name" value="LRRNT_2"/>
    <property type="match status" value="1"/>
</dbReference>
<dbReference type="Gene3D" id="1.10.510.10">
    <property type="entry name" value="Transferase(Phosphotransferase) domain 1"/>
    <property type="match status" value="1"/>
</dbReference>
<keyword evidence="12" id="KW-0418">Kinase</keyword>
<dbReference type="InterPro" id="IPR003591">
    <property type="entry name" value="Leu-rich_rpt_typical-subtyp"/>
</dbReference>
<evidence type="ECO:0000256" key="18">
    <source>
        <dbReference type="ARBA" id="ARBA00047899"/>
    </source>
</evidence>
<keyword evidence="11 20" id="KW-0547">Nucleotide-binding</keyword>
<proteinExistence type="inferred from homology"/>
<accession>A0A8T0J855</accession>
<evidence type="ECO:0000256" key="21">
    <source>
        <dbReference type="SAM" id="Phobius"/>
    </source>
</evidence>
<comment type="catalytic activity">
    <reaction evidence="19">
        <text>L-seryl-[protein] + ATP = O-phospho-L-seryl-[protein] + ADP + H(+)</text>
        <dbReference type="Rhea" id="RHEA:17989"/>
        <dbReference type="Rhea" id="RHEA-COMP:9863"/>
        <dbReference type="Rhea" id="RHEA-COMP:11604"/>
        <dbReference type="ChEBI" id="CHEBI:15378"/>
        <dbReference type="ChEBI" id="CHEBI:29999"/>
        <dbReference type="ChEBI" id="CHEBI:30616"/>
        <dbReference type="ChEBI" id="CHEBI:83421"/>
        <dbReference type="ChEBI" id="CHEBI:456216"/>
        <dbReference type="EC" id="2.7.11.1"/>
    </reaction>
</comment>
<dbReference type="InterPro" id="IPR017441">
    <property type="entry name" value="Protein_kinase_ATP_BS"/>
</dbReference>
<keyword evidence="15 21" id="KW-0472">Membrane</keyword>
<keyword evidence="9 22" id="KW-0732">Signal</keyword>
<feature type="chain" id="PRO_5035793931" description="non-specific serine/threonine protein kinase" evidence="22">
    <location>
        <begin position="28"/>
        <end position="1126"/>
    </location>
</feature>
<comment type="caution">
    <text evidence="24">The sequence shown here is derived from an EMBL/GenBank/DDBJ whole genome shotgun (WGS) entry which is preliminary data.</text>
</comment>
<keyword evidence="7" id="KW-0808">Transferase</keyword>
<evidence type="ECO:0000256" key="22">
    <source>
        <dbReference type="SAM" id="SignalP"/>
    </source>
</evidence>
<dbReference type="Gene3D" id="3.30.200.20">
    <property type="entry name" value="Phosphorylase Kinase, domain 1"/>
    <property type="match status" value="1"/>
</dbReference>
<evidence type="ECO:0000256" key="3">
    <source>
        <dbReference type="ARBA" id="ARBA00012513"/>
    </source>
</evidence>
<dbReference type="PROSITE" id="PS00108">
    <property type="entry name" value="PROTEIN_KINASE_ST"/>
    <property type="match status" value="1"/>
</dbReference>
<evidence type="ECO:0000313" key="25">
    <source>
        <dbReference type="Proteomes" id="UP000822688"/>
    </source>
</evidence>
<comment type="similarity">
    <text evidence="2">Belongs to the protein kinase superfamily. Ser/Thr protein kinase family.</text>
</comment>
<feature type="domain" description="Protein kinase" evidence="23">
    <location>
        <begin position="829"/>
        <end position="1104"/>
    </location>
</feature>
<dbReference type="InterPro" id="IPR032675">
    <property type="entry name" value="LRR_dom_sf"/>
</dbReference>
<dbReference type="InterPro" id="IPR000719">
    <property type="entry name" value="Prot_kinase_dom"/>
</dbReference>
<organism evidence="24 25">
    <name type="scientific">Ceratodon purpureus</name>
    <name type="common">Fire moss</name>
    <name type="synonym">Dicranum purpureum</name>
    <dbReference type="NCBI Taxonomy" id="3225"/>
    <lineage>
        <taxon>Eukaryota</taxon>
        <taxon>Viridiplantae</taxon>
        <taxon>Streptophyta</taxon>
        <taxon>Embryophyta</taxon>
        <taxon>Bryophyta</taxon>
        <taxon>Bryophytina</taxon>
        <taxon>Bryopsida</taxon>
        <taxon>Dicranidae</taxon>
        <taxon>Pseudoditrichales</taxon>
        <taxon>Ditrichaceae</taxon>
        <taxon>Ceratodon</taxon>
    </lineage>
</organism>
<dbReference type="Pfam" id="PF13855">
    <property type="entry name" value="LRR_8"/>
    <property type="match status" value="1"/>
</dbReference>
<dbReference type="EC" id="2.7.11.1" evidence="3"/>